<proteinExistence type="predicted"/>
<evidence type="ECO:0000313" key="1">
    <source>
        <dbReference type="EMBL" id="QKS51988.1"/>
    </source>
</evidence>
<evidence type="ECO:0000313" key="2">
    <source>
        <dbReference type="Proteomes" id="UP000509702"/>
    </source>
</evidence>
<gene>
    <name evidence="1" type="ORF">HUE56_16290</name>
</gene>
<dbReference type="OrthoDB" id="7307474at2"/>
<dbReference type="Proteomes" id="UP000509702">
    <property type="component" value="Chromosome"/>
</dbReference>
<organism evidence="1 2">
    <name type="scientific">Azospirillum oryzae</name>
    <dbReference type="NCBI Taxonomy" id="286727"/>
    <lineage>
        <taxon>Bacteria</taxon>
        <taxon>Pseudomonadati</taxon>
        <taxon>Pseudomonadota</taxon>
        <taxon>Alphaproteobacteria</taxon>
        <taxon>Rhodospirillales</taxon>
        <taxon>Azospirillaceae</taxon>
        <taxon>Azospirillum</taxon>
    </lineage>
</organism>
<keyword evidence="2" id="KW-1185">Reference proteome</keyword>
<name>A0A6N1ALE7_9PROT</name>
<reference evidence="1 2" key="1">
    <citation type="submission" date="2020-06" db="EMBL/GenBank/DDBJ databases">
        <title>Complete genome of Azosprillum oryzae KACC14407.</title>
        <authorList>
            <person name="Kim M."/>
            <person name="Park Y.-J."/>
            <person name="Shin J.-H."/>
        </authorList>
    </citation>
    <scope>NUCLEOTIDE SEQUENCE [LARGE SCALE GENOMIC DNA]</scope>
    <source>
        <strain evidence="1 2">KACC 14407</strain>
    </source>
</reference>
<accession>A0A6N1ALE7</accession>
<dbReference type="KEGG" id="aoz:HUE56_16290"/>
<dbReference type="EMBL" id="CP054619">
    <property type="protein sequence ID" value="QKS51988.1"/>
    <property type="molecule type" value="Genomic_DNA"/>
</dbReference>
<protein>
    <submittedName>
        <fullName evidence="1">Uncharacterized protein</fullName>
    </submittedName>
</protein>
<sequence length="71" mass="7981">MFIDATNPMRDAFETIQATDVISDAKKHVLFQGLEALRRQHCPEPAQAVRCCEECLTRHRCLPAVLDLLGS</sequence>
<dbReference type="AlphaFoldDB" id="A0A6N1ALE7"/>
<dbReference type="RefSeq" id="WP_149198554.1">
    <property type="nucleotide sequence ID" value="NZ_BSOV01000003.1"/>
</dbReference>